<dbReference type="OrthoDB" id="366288at2"/>
<name>A0A399EFI0_9DEIN</name>
<gene>
    <name evidence="1" type="ORF">Mrose_03507</name>
</gene>
<dbReference type="RefSeq" id="WP_119280553.1">
    <property type="nucleotide sequence ID" value="NZ_QWLA01000128.1"/>
</dbReference>
<evidence type="ECO:0000313" key="1">
    <source>
        <dbReference type="EMBL" id="RIH81909.1"/>
    </source>
</evidence>
<dbReference type="AlphaFoldDB" id="A0A399EFI0"/>
<accession>A0A399EFI0</accession>
<protein>
    <submittedName>
        <fullName evidence="1">Putative baseplate assembly protein</fullName>
    </submittedName>
</protein>
<dbReference type="InterPro" id="IPR011749">
    <property type="entry name" value="CHP02243"/>
</dbReference>
<proteinExistence type="predicted"/>
<dbReference type="EMBL" id="QWLA01000128">
    <property type="protein sequence ID" value="RIH81909.1"/>
    <property type="molecule type" value="Genomic_DNA"/>
</dbReference>
<dbReference type="NCBIfam" id="TIGR02243">
    <property type="entry name" value="putative baseplate assembly protein"/>
    <property type="match status" value="1"/>
</dbReference>
<organism evidence="1 2">
    <name type="scientific">Calidithermus roseus</name>
    <dbReference type="NCBI Taxonomy" id="1644118"/>
    <lineage>
        <taxon>Bacteria</taxon>
        <taxon>Thermotogati</taxon>
        <taxon>Deinococcota</taxon>
        <taxon>Deinococci</taxon>
        <taxon>Thermales</taxon>
        <taxon>Thermaceae</taxon>
        <taxon>Calidithermus</taxon>
    </lineage>
</organism>
<comment type="caution">
    <text evidence="1">The sequence shown here is derived from an EMBL/GenBank/DDBJ whole genome shotgun (WGS) entry which is preliminary data.</text>
</comment>
<reference evidence="1 2" key="1">
    <citation type="submission" date="2018-08" db="EMBL/GenBank/DDBJ databases">
        <title>Meiothermus roseus NBRC 110900 genome sequencing project.</title>
        <authorList>
            <person name="Da Costa M.S."/>
            <person name="Albuquerque L."/>
            <person name="Raposo P."/>
            <person name="Froufe H.J.C."/>
            <person name="Barroso C.S."/>
            <person name="Egas C."/>
        </authorList>
    </citation>
    <scope>NUCLEOTIDE SEQUENCE [LARGE SCALE GENOMIC DNA]</scope>
    <source>
        <strain evidence="1 2">NBRC 110900</strain>
    </source>
</reference>
<dbReference type="Proteomes" id="UP000265341">
    <property type="component" value="Unassembled WGS sequence"/>
</dbReference>
<keyword evidence="2" id="KW-1185">Reference proteome</keyword>
<evidence type="ECO:0000313" key="2">
    <source>
        <dbReference type="Proteomes" id="UP000265341"/>
    </source>
</evidence>
<sequence length="907" mass="99419">MKLDPCGCCEGIETLTPTPIHNPPGLSALAYRVGTHASFKQSMLARLGQHPPLRPLTTRQDDDPTIALLDAWASVLDVLSFYQERIAQEGYLRSATERLSVLELARAIGYELRPGVAASTYLAFELETAPGAPAEVPIPIGTRVQSLPGPGEQAQTYETVEAITARPHWNALRPRQSELRYPAFGDRHLYLQGTATQLKPGDPILIVGDERLSGTDTERWEFRRLSEVIPQPEQNRTLLRWLEPLGSRLPRVRPPAKGPRVFALRLRAALFGHNAPEWAALPLALRIGERNPQDNSFVAGAFASKQNQWADAKFAAGTTVLNLDAVYEPIKAGSWIVLAQPDNPPYVELYEVRKVGEESLSRYNISGKSTRLEVSGEHIEKFSPRGASVFAHSEELPLAEHPLELELWGKELELDSLAADLSKNQVLIVSGKRLRIGLREERKGGLEGTGGSAGRGILPEGSLLVLAPPKPLGDGRELWSLRDAWGFEGTLTLRREALRQLPALPQDEEVSEVVRLADFPGLTDPEHSLLELQAPLVYCYDRTTVRLQANVALATHGESKEEVLGSGDATQPFQSFSLKQSPLTHVAASTPSGTLSTLELRVDGVLWSEVPSLYGRGPREEVFTRRIGDDGRVTLRFGDGVSGARLPSGSENVRAKYRVGTGLAGLVKARQLSLLLTRPLGVKGVSNPLAPSGAQDPESRNDARHNAPFTVMTFERVVSLQDYEDFARTFAGVGKAKATWLPMGERQLVHLTVAGAAGAPIEPGSELFTRLREAIRGYGDPYQPFRMQSYEALPFALSAEVRTDPRYEREAVLEEAEQALLQAFAFEQRAFAQGVSASEVIALIQGAHGVVAVDLNALHLASQSPRLEPRLPALPARWDDPLRPTRLFPAQLLTLEPKHLVFTEMTP</sequence>